<name>A0A081BAC1_9HYPH</name>
<evidence type="ECO:0000256" key="3">
    <source>
        <dbReference type="ARBA" id="ARBA00022519"/>
    </source>
</evidence>
<evidence type="ECO:0000256" key="5">
    <source>
        <dbReference type="ARBA" id="ARBA00023136"/>
    </source>
</evidence>
<dbReference type="AlphaFoldDB" id="A0A081BAC1"/>
<dbReference type="CDD" id="cd07984">
    <property type="entry name" value="LPLAT_LABLAT-like"/>
    <property type="match status" value="1"/>
</dbReference>
<dbReference type="STRING" id="1333998.M2A_1488"/>
<evidence type="ECO:0000313" key="7">
    <source>
        <dbReference type="EMBL" id="GAK44989.1"/>
    </source>
</evidence>
<keyword evidence="3" id="KW-0997">Cell inner membrane</keyword>
<evidence type="ECO:0000256" key="2">
    <source>
        <dbReference type="ARBA" id="ARBA00022475"/>
    </source>
</evidence>
<dbReference type="GO" id="GO:0016746">
    <property type="term" value="F:acyltransferase activity"/>
    <property type="evidence" value="ECO:0007669"/>
    <property type="project" value="UniProtKB-KW"/>
</dbReference>
<dbReference type="GO" id="GO:0005886">
    <property type="term" value="C:plasma membrane"/>
    <property type="evidence" value="ECO:0007669"/>
    <property type="project" value="UniProtKB-SubCell"/>
</dbReference>
<dbReference type="InterPro" id="IPR004960">
    <property type="entry name" value="LipA_acyltrans"/>
</dbReference>
<keyword evidence="6 7" id="KW-0012">Acyltransferase</keyword>
<dbReference type="RefSeq" id="WP_045445200.1">
    <property type="nucleotide sequence ID" value="NZ_BBIO01000006.1"/>
</dbReference>
<keyword evidence="8" id="KW-1185">Reference proteome</keyword>
<dbReference type="Pfam" id="PF03279">
    <property type="entry name" value="Lip_A_acyltrans"/>
    <property type="match status" value="1"/>
</dbReference>
<evidence type="ECO:0000256" key="6">
    <source>
        <dbReference type="ARBA" id="ARBA00023315"/>
    </source>
</evidence>
<comment type="subcellular location">
    <subcellularLocation>
        <location evidence="1">Cell inner membrane</location>
    </subcellularLocation>
</comment>
<organism evidence="7 8">
    <name type="scientific">Tepidicaulis marinus</name>
    <dbReference type="NCBI Taxonomy" id="1333998"/>
    <lineage>
        <taxon>Bacteria</taxon>
        <taxon>Pseudomonadati</taxon>
        <taxon>Pseudomonadota</taxon>
        <taxon>Alphaproteobacteria</taxon>
        <taxon>Hyphomicrobiales</taxon>
        <taxon>Parvibaculaceae</taxon>
        <taxon>Tepidicaulis</taxon>
    </lineage>
</organism>
<evidence type="ECO:0000313" key="8">
    <source>
        <dbReference type="Proteomes" id="UP000028702"/>
    </source>
</evidence>
<evidence type="ECO:0000256" key="1">
    <source>
        <dbReference type="ARBA" id="ARBA00004533"/>
    </source>
</evidence>
<dbReference type="PANTHER" id="PTHR30606">
    <property type="entry name" value="LIPID A BIOSYNTHESIS LAUROYL ACYLTRANSFERASE"/>
    <property type="match status" value="1"/>
</dbReference>
<proteinExistence type="predicted"/>
<dbReference type="Proteomes" id="UP000028702">
    <property type="component" value="Unassembled WGS sequence"/>
</dbReference>
<evidence type="ECO:0000256" key="4">
    <source>
        <dbReference type="ARBA" id="ARBA00022679"/>
    </source>
</evidence>
<dbReference type="eggNOG" id="COG1560">
    <property type="taxonomic scope" value="Bacteria"/>
</dbReference>
<accession>A0A081BAC1</accession>
<dbReference type="GO" id="GO:0009247">
    <property type="term" value="P:glycolipid biosynthetic process"/>
    <property type="evidence" value="ECO:0007669"/>
    <property type="project" value="UniProtKB-ARBA"/>
</dbReference>
<comment type="caution">
    <text evidence="7">The sequence shown here is derived from an EMBL/GenBank/DDBJ whole genome shotgun (WGS) entry which is preliminary data.</text>
</comment>
<reference evidence="7 8" key="1">
    <citation type="submission" date="2014-07" db="EMBL/GenBank/DDBJ databases">
        <title>Tepidicaulis marinum gen. nov., sp. nov., a novel marine bacterium denitrifying nitrate to nitrous oxide strictly under microaerobic conditions.</title>
        <authorList>
            <person name="Takeuchi M."/>
            <person name="Yamagishi T."/>
            <person name="Kamagata Y."/>
            <person name="Oshima K."/>
            <person name="Hattori M."/>
            <person name="Katayama T."/>
            <person name="Hanada S."/>
            <person name="Tamaki H."/>
            <person name="Marumo K."/>
            <person name="Maeda H."/>
            <person name="Nedachi M."/>
            <person name="Iwasaki W."/>
            <person name="Suwa Y."/>
            <person name="Sakata S."/>
        </authorList>
    </citation>
    <scope>NUCLEOTIDE SEQUENCE [LARGE SCALE GENOMIC DNA]</scope>
    <source>
        <strain evidence="7 8">MA2</strain>
    </source>
</reference>
<gene>
    <name evidence="7" type="ORF">M2A_1488</name>
</gene>
<dbReference type="PANTHER" id="PTHR30606:SF9">
    <property type="entry name" value="LIPID A BIOSYNTHESIS LAUROYLTRANSFERASE"/>
    <property type="match status" value="1"/>
</dbReference>
<keyword evidence="2" id="KW-1003">Cell membrane</keyword>
<keyword evidence="5" id="KW-0472">Membrane</keyword>
<keyword evidence="4 7" id="KW-0808">Transferase</keyword>
<protein>
    <submittedName>
        <fullName evidence="7">Lipid A biosynthesis acyltransferase</fullName>
    </submittedName>
</protein>
<sequence length="298" mass="33219">MAGKAFRHKLEALALKAALGLFGALPLERASGLGAFIAGTLGPRLGVTNRARANMARAMPELEPAEREVIIKKMWRNLGRTIGEYAHLHEFQLPARRDKLGLSGTENLSVMEERGKGAIFISGHFGNWEIAPLIGRLYGLEGAEIYRHANNPYVDEWMVGLRARAITPLQIPKGAKGAREILKALKEKKSLYMLVDQKMNEGLETTFFGHKAMTTAAPAGLAVRYGVPIYPISFRRLGESTGFAMKVNPPILADEKADTFEEIARITQAMNDFLEGEIRAHPEQWFWLHNRWPKHPKA</sequence>
<dbReference type="EMBL" id="BBIO01000006">
    <property type="protein sequence ID" value="GAK44989.1"/>
    <property type="molecule type" value="Genomic_DNA"/>
</dbReference>